<dbReference type="AlphaFoldDB" id="A0AAV4QLN7"/>
<sequence length="209" mass="23260">MLQKIIELAVIKNVWGKNPIANITNPYRKGRVAQNDIPEAQLGIIAVACGTLIMVLRLSCRGHLLEIPLSDNLQRSLQYPGEGPCKSGDIIFIFYTSSIGEEMLWNFLFLHAKKIRDVPRRLPSTAVDALAKNGDDVPVFLLVIICVAGTLLILINGAIVACYMQRKKEKTNTRRLVYTDGSLLDRRQDSSENALVSSSYLSSMNTRKN</sequence>
<comment type="caution">
    <text evidence="2">The sequence shown here is derived from an EMBL/GenBank/DDBJ whole genome shotgun (WGS) entry which is preliminary data.</text>
</comment>
<keyword evidence="3" id="KW-1185">Reference proteome</keyword>
<protein>
    <submittedName>
        <fullName evidence="2">Uncharacterized protein</fullName>
    </submittedName>
</protein>
<proteinExistence type="predicted"/>
<dbReference type="Proteomes" id="UP001054945">
    <property type="component" value="Unassembled WGS sequence"/>
</dbReference>
<feature type="transmembrane region" description="Helical" evidence="1">
    <location>
        <begin position="139"/>
        <end position="164"/>
    </location>
</feature>
<gene>
    <name evidence="2" type="ORF">CEXT_249421</name>
</gene>
<keyword evidence="1" id="KW-1133">Transmembrane helix</keyword>
<evidence type="ECO:0000313" key="2">
    <source>
        <dbReference type="EMBL" id="GIY08358.1"/>
    </source>
</evidence>
<keyword evidence="1" id="KW-0812">Transmembrane</keyword>
<organism evidence="2 3">
    <name type="scientific">Caerostris extrusa</name>
    <name type="common">Bark spider</name>
    <name type="synonym">Caerostris bankana</name>
    <dbReference type="NCBI Taxonomy" id="172846"/>
    <lineage>
        <taxon>Eukaryota</taxon>
        <taxon>Metazoa</taxon>
        <taxon>Ecdysozoa</taxon>
        <taxon>Arthropoda</taxon>
        <taxon>Chelicerata</taxon>
        <taxon>Arachnida</taxon>
        <taxon>Araneae</taxon>
        <taxon>Araneomorphae</taxon>
        <taxon>Entelegynae</taxon>
        <taxon>Araneoidea</taxon>
        <taxon>Araneidae</taxon>
        <taxon>Caerostris</taxon>
    </lineage>
</organism>
<evidence type="ECO:0000256" key="1">
    <source>
        <dbReference type="SAM" id="Phobius"/>
    </source>
</evidence>
<dbReference type="EMBL" id="BPLR01006235">
    <property type="protein sequence ID" value="GIY08358.1"/>
    <property type="molecule type" value="Genomic_DNA"/>
</dbReference>
<accession>A0AAV4QLN7</accession>
<reference evidence="2 3" key="1">
    <citation type="submission" date="2021-06" db="EMBL/GenBank/DDBJ databases">
        <title>Caerostris extrusa draft genome.</title>
        <authorList>
            <person name="Kono N."/>
            <person name="Arakawa K."/>
        </authorList>
    </citation>
    <scope>NUCLEOTIDE SEQUENCE [LARGE SCALE GENOMIC DNA]</scope>
</reference>
<keyword evidence="1" id="KW-0472">Membrane</keyword>
<name>A0AAV4QLN7_CAEEX</name>
<evidence type="ECO:0000313" key="3">
    <source>
        <dbReference type="Proteomes" id="UP001054945"/>
    </source>
</evidence>